<dbReference type="PANTHER" id="PTHR30238">
    <property type="entry name" value="MEMBRANE BOUND PREDICTED REDOX MODULATOR"/>
    <property type="match status" value="1"/>
</dbReference>
<dbReference type="AlphaFoldDB" id="A0A679JSF2"/>
<evidence type="ECO:0000256" key="2">
    <source>
        <dbReference type="ARBA" id="ARBA00007511"/>
    </source>
</evidence>
<feature type="transmembrane region" description="Helical" evidence="6">
    <location>
        <begin position="123"/>
        <end position="141"/>
    </location>
</feature>
<protein>
    <submittedName>
        <fullName evidence="7">Inner membrane protein alx</fullName>
    </submittedName>
</protein>
<feature type="transmembrane region" description="Helical" evidence="6">
    <location>
        <begin position="335"/>
        <end position="354"/>
    </location>
</feature>
<comment type="similarity">
    <text evidence="2">Belongs to the TerC family.</text>
</comment>
<evidence type="ECO:0000256" key="6">
    <source>
        <dbReference type="SAM" id="Phobius"/>
    </source>
</evidence>
<feature type="transmembrane region" description="Helical" evidence="6">
    <location>
        <begin position="174"/>
        <end position="194"/>
    </location>
</feature>
<evidence type="ECO:0000256" key="4">
    <source>
        <dbReference type="ARBA" id="ARBA00022989"/>
    </source>
</evidence>
<proteinExistence type="inferred from homology"/>
<dbReference type="PANTHER" id="PTHR30238:SF0">
    <property type="entry name" value="THYLAKOID MEMBRANE PROTEIN TERC, CHLOROPLASTIC"/>
    <property type="match status" value="1"/>
</dbReference>
<dbReference type="NCBIfam" id="TIGR03718">
    <property type="entry name" value="R_switched_Alx"/>
    <property type="match status" value="1"/>
</dbReference>
<organism evidence="7">
    <name type="scientific">Methylobacterium bullatum</name>
    <dbReference type="NCBI Taxonomy" id="570505"/>
    <lineage>
        <taxon>Bacteria</taxon>
        <taxon>Pseudomonadati</taxon>
        <taxon>Pseudomonadota</taxon>
        <taxon>Alphaproteobacteria</taxon>
        <taxon>Hyphomicrobiales</taxon>
        <taxon>Methylobacteriaceae</taxon>
        <taxon>Methylobacterium</taxon>
    </lineage>
</organism>
<feature type="transmembrane region" description="Helical" evidence="6">
    <location>
        <begin position="148"/>
        <end position="168"/>
    </location>
</feature>
<dbReference type="InterPro" id="IPR022369">
    <property type="entry name" value="Integral_membrane_TerC_rswitch"/>
</dbReference>
<feature type="transmembrane region" description="Helical" evidence="6">
    <location>
        <begin position="49"/>
        <end position="71"/>
    </location>
</feature>
<feature type="transmembrane region" description="Helical" evidence="6">
    <location>
        <begin position="268"/>
        <end position="292"/>
    </location>
</feature>
<feature type="transmembrane region" description="Helical" evidence="6">
    <location>
        <begin position="83"/>
        <end position="103"/>
    </location>
</feature>
<accession>A0A679JSF2</accession>
<evidence type="ECO:0000256" key="5">
    <source>
        <dbReference type="ARBA" id="ARBA00023136"/>
    </source>
</evidence>
<evidence type="ECO:0000256" key="1">
    <source>
        <dbReference type="ARBA" id="ARBA00004141"/>
    </source>
</evidence>
<evidence type="ECO:0000256" key="3">
    <source>
        <dbReference type="ARBA" id="ARBA00022692"/>
    </source>
</evidence>
<dbReference type="Pfam" id="PF03741">
    <property type="entry name" value="TerC"/>
    <property type="match status" value="1"/>
</dbReference>
<feature type="transmembrane region" description="Helical" evidence="6">
    <location>
        <begin position="304"/>
        <end position="323"/>
    </location>
</feature>
<name>A0A679JSF2_9HYPH</name>
<dbReference type="InterPro" id="IPR005496">
    <property type="entry name" value="Integral_membrane_TerC"/>
</dbReference>
<keyword evidence="4 6" id="KW-1133">Transmembrane helix</keyword>
<gene>
    <name evidence="7" type="primary">alx</name>
    <name evidence="7" type="ORF">MBLL_02757</name>
</gene>
<feature type="transmembrane region" description="Helical" evidence="6">
    <location>
        <begin position="240"/>
        <end position="262"/>
    </location>
</feature>
<keyword evidence="3 6" id="KW-0812">Transmembrane</keyword>
<sequence length="372" mass="41234">MTAIGCGPLWRMRVYAFRDVGADAFLRFAKHRRSRMVDFLFIEWLGKPVWMWLGFHALVAGLLAFDLGLLHRDKDHEIGVKESLLLTAFYFSLGLAFGGWIWWYFGAQPAQEYVAGLVVEKSLSMDNVFVIAVILTSLGIPRAAQHRVLVCGILAAVLLRGLMIGLGAALVHQAAWVLSIFAAFLIFAGLKMLFGKEEEAGDIQDNAMVRMLRKVMRITPEMHGQRFVVRKPDPETGKSVLWFTPLALGLILVNGADVIFAVDSVPAIFAITTDTFVVYTSNIFAILGLRALYFALAAMVDRFAYLKTALAFILIFIGTKIVVADTFDLVHVPPWVSLAVTLVLLAGGVAYSLWRTRDVAKHEGTDRVSQRA</sequence>
<keyword evidence="5 6" id="KW-0472">Membrane</keyword>
<dbReference type="GO" id="GO:0016020">
    <property type="term" value="C:membrane"/>
    <property type="evidence" value="ECO:0007669"/>
    <property type="project" value="UniProtKB-SubCell"/>
</dbReference>
<comment type="subcellular location">
    <subcellularLocation>
        <location evidence="1">Membrane</location>
        <topology evidence="1">Multi-pass membrane protein</topology>
    </subcellularLocation>
</comment>
<reference evidence="7" key="1">
    <citation type="submission" date="2019-12" db="EMBL/GenBank/DDBJ databases">
        <authorList>
            <person name="Cremers G."/>
        </authorList>
    </citation>
    <scope>NUCLEOTIDE SEQUENCE</scope>
    <source>
        <strain evidence="7">Mbul2</strain>
    </source>
</reference>
<evidence type="ECO:0000313" key="7">
    <source>
        <dbReference type="EMBL" id="CAA2143311.1"/>
    </source>
</evidence>
<dbReference type="EMBL" id="LR743511">
    <property type="protein sequence ID" value="CAA2143311.1"/>
    <property type="molecule type" value="Genomic_DNA"/>
</dbReference>